<reference evidence="3 4" key="1">
    <citation type="journal article" date="2011" name="Genome Biol.">
        <title>Comparative genome sequence analysis underscores mycoparasitism as the ancestral life style of Trichoderma.</title>
        <authorList>
            <person name="Kubicek C.P."/>
            <person name="Herrera-Estrella A."/>
            <person name="Seidl-Seiboth V."/>
            <person name="Martinez D.A."/>
            <person name="Druzhinina I.S."/>
            <person name="Thon M."/>
            <person name="Zeilinger S."/>
            <person name="Casas-Flores S."/>
            <person name="Horwitz B.A."/>
            <person name="Mukherjee P.K."/>
            <person name="Mukherjee M."/>
            <person name="Kredics L."/>
            <person name="Alcaraz L.D."/>
            <person name="Aerts A."/>
            <person name="Antal Z."/>
            <person name="Atanasova L."/>
            <person name="Cervantes-Badillo M.G."/>
            <person name="Challacombe J."/>
            <person name="Chertkov O."/>
            <person name="McCluskey K."/>
            <person name="Coulpier F."/>
            <person name="Deshpande N."/>
            <person name="von Doehren H."/>
            <person name="Ebbole D.J."/>
            <person name="Esquivel-Naranjo E.U."/>
            <person name="Fekete E."/>
            <person name="Flipphi M."/>
            <person name="Glaser F."/>
            <person name="Gomez-Rodriguez E.Y."/>
            <person name="Gruber S."/>
            <person name="Han C."/>
            <person name="Henrissat B."/>
            <person name="Hermosa R."/>
            <person name="Hernandez-Onate M."/>
            <person name="Karaffa L."/>
            <person name="Kosti I."/>
            <person name="Le Crom S."/>
            <person name="Lindquist E."/>
            <person name="Lucas S."/>
            <person name="Luebeck M."/>
            <person name="Luebeck P.S."/>
            <person name="Margeot A."/>
            <person name="Metz B."/>
            <person name="Misra M."/>
            <person name="Nevalainen H."/>
            <person name="Omann M."/>
            <person name="Packer N."/>
            <person name="Perrone G."/>
            <person name="Uresti-Rivera E.E."/>
            <person name="Salamov A."/>
            <person name="Schmoll M."/>
            <person name="Seiboth B."/>
            <person name="Shapiro H."/>
            <person name="Sukno S."/>
            <person name="Tamayo-Ramos J.A."/>
            <person name="Tisch D."/>
            <person name="Wiest A."/>
            <person name="Wilkinson H.H."/>
            <person name="Zhang M."/>
            <person name="Coutinho P.M."/>
            <person name="Kenerley C.M."/>
            <person name="Monte E."/>
            <person name="Baker S.E."/>
            <person name="Grigoriev I.V."/>
        </authorList>
    </citation>
    <scope>NUCLEOTIDE SEQUENCE [LARGE SCALE GENOMIC DNA]</scope>
    <source>
        <strain evidence="4">Gv29-8 / FGSC 10586</strain>
    </source>
</reference>
<dbReference type="SUPFAM" id="SSF48403">
    <property type="entry name" value="Ankyrin repeat"/>
    <property type="match status" value="1"/>
</dbReference>
<dbReference type="HOGENOM" id="CLU_419805_0_0_1"/>
<evidence type="ECO:0000256" key="1">
    <source>
        <dbReference type="ARBA" id="ARBA00022737"/>
    </source>
</evidence>
<dbReference type="InParanoid" id="G9MR21"/>
<evidence type="ECO:0000256" key="2">
    <source>
        <dbReference type="ARBA" id="ARBA00023043"/>
    </source>
</evidence>
<dbReference type="PANTHER" id="PTHR24198">
    <property type="entry name" value="ANKYRIN REPEAT AND PROTEIN KINASE DOMAIN-CONTAINING PROTEIN"/>
    <property type="match status" value="1"/>
</dbReference>
<dbReference type="InterPro" id="IPR036770">
    <property type="entry name" value="Ankyrin_rpt-contain_sf"/>
</dbReference>
<dbReference type="InterPro" id="IPR002110">
    <property type="entry name" value="Ankyrin_rpt"/>
</dbReference>
<gene>
    <name evidence="3" type="ORF">TRIVIDRAFT_28117</name>
</gene>
<accession>G9MR21</accession>
<dbReference type="EMBL" id="ABDF02000006">
    <property type="protein sequence ID" value="EHK22548.1"/>
    <property type="molecule type" value="Genomic_DNA"/>
</dbReference>
<dbReference type="OMA" id="HANMVEL"/>
<dbReference type="eggNOG" id="KOG0504">
    <property type="taxonomic scope" value="Eukaryota"/>
</dbReference>
<evidence type="ECO:0000313" key="4">
    <source>
        <dbReference type="Proteomes" id="UP000007115"/>
    </source>
</evidence>
<proteinExistence type="predicted"/>
<dbReference type="RefSeq" id="XP_013956764.1">
    <property type="nucleotide sequence ID" value="XM_014101289.1"/>
</dbReference>
<sequence>MEQSSSDATESNQVSLGYDIIYYLLAECVNEPGTILNFCRASKRCYELYIRILYRHNVLYGGCSALPWAAKKGNLGLVRKILEIPYMEEFASTAIWNQALKIAQIKDNVGLAEMLFGVKAVQTLIQNAAAVLAGRRVYLPYEFPPLDDDNHLLLKPMFEAAWKGQQNFIKLYLPYVSVDLHDSQSWTLLHYAVASGHNSLIKLLKEEHNANPDLHHHAYYRPIDLAAQHDHSRTVELLLSYGVDPCYKGTSISIAFLLAVSEGRENVVKLFLKDDRIDPNARNDEIRIGGLIGTPLELAISKGRVGVVRLLLDDARLNPNGRDNRGRPPLVLAATNCLCKSRGEAILDMLLKDKRVDFTARDLDGNNACLAAVKKAYYDRTRMILEAGKIDPNEGDKFGETPAMYAAQHNNRILKLLIEDKRVDLNKKSNSGDTALLRATRMNMTEHVALLLKSRRVNVDQPDNGGNTPMIWACRNWDSVTAALLLKTGSVNLEKKSNIGCTPLMIAVGYAAPSEPYAERIAEMILDTGHDLLDVRYDNGFTLLECAVAQCSEKIVVKLLKTGKVIVTPEAMELCRIDAFKCLLWEYQKRYWRTRRYICL</sequence>
<keyword evidence="2" id="KW-0040">ANK repeat</keyword>
<keyword evidence="4" id="KW-1185">Reference proteome</keyword>
<dbReference type="STRING" id="413071.G9MR21"/>
<keyword evidence="1" id="KW-0677">Repeat</keyword>
<dbReference type="SMART" id="SM00248">
    <property type="entry name" value="ANK"/>
    <property type="match status" value="12"/>
</dbReference>
<dbReference type="PANTHER" id="PTHR24198:SF165">
    <property type="entry name" value="ANKYRIN REPEAT-CONTAINING PROTEIN-RELATED"/>
    <property type="match status" value="1"/>
</dbReference>
<dbReference type="VEuPathDB" id="FungiDB:TRIVIDRAFT_28117"/>
<dbReference type="Proteomes" id="UP000007115">
    <property type="component" value="Unassembled WGS sequence"/>
</dbReference>
<dbReference type="Gene3D" id="1.25.40.20">
    <property type="entry name" value="Ankyrin repeat-containing domain"/>
    <property type="match status" value="3"/>
</dbReference>
<dbReference type="AlphaFoldDB" id="G9MR21"/>
<protein>
    <submittedName>
        <fullName evidence="3">Ankyrin repeat protein</fullName>
    </submittedName>
</protein>
<organism evidence="3 4">
    <name type="scientific">Hypocrea virens (strain Gv29-8 / FGSC 10586)</name>
    <name type="common">Gliocladium virens</name>
    <name type="synonym">Trichoderma virens</name>
    <dbReference type="NCBI Taxonomy" id="413071"/>
    <lineage>
        <taxon>Eukaryota</taxon>
        <taxon>Fungi</taxon>
        <taxon>Dikarya</taxon>
        <taxon>Ascomycota</taxon>
        <taxon>Pezizomycotina</taxon>
        <taxon>Sordariomycetes</taxon>
        <taxon>Hypocreomycetidae</taxon>
        <taxon>Hypocreales</taxon>
        <taxon>Hypocreaceae</taxon>
        <taxon>Trichoderma</taxon>
    </lineage>
</organism>
<dbReference type="OrthoDB" id="426293at2759"/>
<evidence type="ECO:0000313" key="3">
    <source>
        <dbReference type="EMBL" id="EHK22548.1"/>
    </source>
</evidence>
<dbReference type="GeneID" id="25792615"/>
<name>G9MR21_HYPVG</name>
<comment type="caution">
    <text evidence="3">The sequence shown here is derived from an EMBL/GenBank/DDBJ whole genome shotgun (WGS) entry which is preliminary data.</text>
</comment>
<dbReference type="Pfam" id="PF12796">
    <property type="entry name" value="Ank_2"/>
    <property type="match status" value="3"/>
</dbReference>